<dbReference type="GO" id="GO:0030425">
    <property type="term" value="C:dendrite"/>
    <property type="evidence" value="ECO:0007669"/>
    <property type="project" value="TreeGrafter"/>
</dbReference>
<keyword evidence="3 8" id="KW-0812">Transmembrane</keyword>
<feature type="transmembrane region" description="Helical" evidence="8">
    <location>
        <begin position="497"/>
        <end position="521"/>
    </location>
</feature>
<dbReference type="GO" id="GO:0005886">
    <property type="term" value="C:plasma membrane"/>
    <property type="evidence" value="ECO:0007669"/>
    <property type="project" value="UniProtKB-SubCell"/>
</dbReference>
<dbReference type="GO" id="GO:0030424">
    <property type="term" value="C:axon"/>
    <property type="evidence" value="ECO:0007669"/>
    <property type="project" value="TreeGrafter"/>
</dbReference>
<evidence type="ECO:0000256" key="4">
    <source>
        <dbReference type="ARBA" id="ARBA00022989"/>
    </source>
</evidence>
<feature type="transmembrane region" description="Helical" evidence="8">
    <location>
        <begin position="6"/>
        <end position="30"/>
    </location>
</feature>
<organism evidence="9 10">
    <name type="scientific">Hermetia illucens</name>
    <name type="common">Black soldier fly</name>
    <dbReference type="NCBI Taxonomy" id="343691"/>
    <lineage>
        <taxon>Eukaryota</taxon>
        <taxon>Metazoa</taxon>
        <taxon>Ecdysozoa</taxon>
        <taxon>Arthropoda</taxon>
        <taxon>Hexapoda</taxon>
        <taxon>Insecta</taxon>
        <taxon>Pterygota</taxon>
        <taxon>Neoptera</taxon>
        <taxon>Endopterygota</taxon>
        <taxon>Diptera</taxon>
        <taxon>Brachycera</taxon>
        <taxon>Stratiomyomorpha</taxon>
        <taxon>Stratiomyidae</taxon>
        <taxon>Hermetiinae</taxon>
        <taxon>Hermetia</taxon>
    </lineage>
</organism>
<dbReference type="PANTHER" id="PTHR21143">
    <property type="entry name" value="INVERTEBRATE GUSTATORY RECEPTOR"/>
    <property type="match status" value="1"/>
</dbReference>
<feature type="transmembrane region" description="Helical" evidence="8">
    <location>
        <begin position="266"/>
        <end position="286"/>
    </location>
</feature>
<feature type="transmembrane region" description="Helical" evidence="8">
    <location>
        <begin position="459"/>
        <end position="477"/>
    </location>
</feature>
<feature type="transmembrane region" description="Helical" evidence="8">
    <location>
        <begin position="374"/>
        <end position="394"/>
    </location>
</feature>
<evidence type="ECO:0000256" key="8">
    <source>
        <dbReference type="SAM" id="Phobius"/>
    </source>
</evidence>
<dbReference type="Proteomes" id="UP000594454">
    <property type="component" value="Chromosome 4"/>
</dbReference>
<dbReference type="GO" id="GO:0007165">
    <property type="term" value="P:signal transduction"/>
    <property type="evidence" value="ECO:0007669"/>
    <property type="project" value="UniProtKB-KW"/>
</dbReference>
<feature type="transmembrane region" description="Helical" evidence="8">
    <location>
        <begin position="414"/>
        <end position="433"/>
    </location>
</feature>
<dbReference type="InterPro" id="IPR013604">
    <property type="entry name" value="7TM_chemorcpt"/>
</dbReference>
<dbReference type="Pfam" id="PF08395">
    <property type="entry name" value="7tm_7"/>
    <property type="match status" value="1"/>
</dbReference>
<name>A0A7R8UX61_HERIL</name>
<dbReference type="GO" id="GO:0033041">
    <property type="term" value="F:sweet taste receptor activity"/>
    <property type="evidence" value="ECO:0007669"/>
    <property type="project" value="TreeGrafter"/>
</dbReference>
<evidence type="ECO:0000313" key="9">
    <source>
        <dbReference type="EMBL" id="CAD7088181.1"/>
    </source>
</evidence>
<dbReference type="OrthoDB" id="8067175at2759"/>
<keyword evidence="2" id="KW-1003">Cell membrane</keyword>
<evidence type="ECO:0000256" key="7">
    <source>
        <dbReference type="ARBA" id="ARBA00023224"/>
    </source>
</evidence>
<sequence>MIEVTHNFGQIFFSCVYFQSKFLGVLNAIFDNRKRQFVESKWLTFHCIFMNLLTICGIYFAYFNVYGNTPYSYGKHVYAIVNNINVAFCAVMSFGTICAHLCRQRLLTEAINQVITLKNRIQRDVDNSFYTGQFIAFAVLKFLAPFNQCLSILISIVPIFSEGDTWAMICWLFLFLLVFVMAAIINLYYLGVLCLWRIHQMNNHKLLTLVDKLKQHNDFVVSAKVRRVSMQEFCDASDTIDEVTETNSQIYFCGDRLRRALSFQTLATFAATFVSCTIELFCFYHFVWNVTYLEPTFVFVTIWRIFYEYLDIFLIANAAAFGNEASDRTRYLLHSHLDRIEISDERLMKSSKLLGQACFKFDSKTQQVIESKWLRVYCVLVSIFTIFSMCFSYYNLYIATPYLQGNYILATGKIINIAFILSFSFGAICAQLWRQQFVTSTLNQVIALTNKIQKEMGSCFYTGELVLFAFLKLFTPFNQVICTTLTIIPTFQEGDGYLITSWILIFLSVHVTDAIINSYYLSTLCLWRMHQMSNDRLANLVRKIQEHGDLHDPVKQRRFLMQGLCDASDLIDDIAETNSQIYLFWIRLQQMFPFQITAVFVYYLLNNIIELFFFYHFLWNLTYVNGVYVFATAWKMFYQGLDMFLLANSSYLVNKISDETRNILHSQLDGAIVLDDRLTKKEINLQTSWHIKCFDRIEMLSLQMLLKRTTITLSGTCTLDREFAFKLFGGTIINLIILIQFDKVL</sequence>
<feature type="transmembrane region" description="Helical" evidence="8">
    <location>
        <begin position="166"/>
        <end position="196"/>
    </location>
</feature>
<evidence type="ECO:0008006" key="11">
    <source>
        <dbReference type="Google" id="ProtNLM"/>
    </source>
</evidence>
<protein>
    <recommendedName>
        <fullName evidence="11">Gustatory receptor</fullName>
    </recommendedName>
</protein>
<evidence type="ECO:0000256" key="6">
    <source>
        <dbReference type="ARBA" id="ARBA00023170"/>
    </source>
</evidence>
<evidence type="ECO:0000256" key="5">
    <source>
        <dbReference type="ARBA" id="ARBA00023136"/>
    </source>
</evidence>
<feature type="transmembrane region" description="Helical" evidence="8">
    <location>
        <begin position="298"/>
        <end position="321"/>
    </location>
</feature>
<feature type="transmembrane region" description="Helical" evidence="8">
    <location>
        <begin position="134"/>
        <end position="160"/>
    </location>
</feature>
<proteinExistence type="predicted"/>
<accession>A0A7R8UX61</accession>
<keyword evidence="5 8" id="KW-0472">Membrane</keyword>
<evidence type="ECO:0000256" key="2">
    <source>
        <dbReference type="ARBA" id="ARBA00022475"/>
    </source>
</evidence>
<keyword evidence="7" id="KW-0807">Transducer</keyword>
<gene>
    <name evidence="9" type="ORF">HERILL_LOCUS10829</name>
</gene>
<dbReference type="AlphaFoldDB" id="A0A7R8UX61"/>
<comment type="subcellular location">
    <subcellularLocation>
        <location evidence="1">Cell membrane</location>
        <topology evidence="1">Multi-pass membrane protein</topology>
    </subcellularLocation>
</comment>
<dbReference type="GO" id="GO:0043025">
    <property type="term" value="C:neuronal cell body"/>
    <property type="evidence" value="ECO:0007669"/>
    <property type="project" value="TreeGrafter"/>
</dbReference>
<keyword evidence="10" id="KW-1185">Reference proteome</keyword>
<evidence type="ECO:0000256" key="1">
    <source>
        <dbReference type="ARBA" id="ARBA00004651"/>
    </source>
</evidence>
<keyword evidence="4 8" id="KW-1133">Transmembrane helix</keyword>
<evidence type="ECO:0000313" key="10">
    <source>
        <dbReference type="Proteomes" id="UP000594454"/>
    </source>
</evidence>
<reference evidence="9 10" key="1">
    <citation type="submission" date="2020-11" db="EMBL/GenBank/DDBJ databases">
        <authorList>
            <person name="Wallbank WR R."/>
            <person name="Pardo Diaz C."/>
            <person name="Kozak K."/>
            <person name="Martin S."/>
            <person name="Jiggins C."/>
            <person name="Moest M."/>
            <person name="Warren A I."/>
            <person name="Generalovic N T."/>
            <person name="Byers J.R.P. K."/>
            <person name="Montejo-Kovacevich G."/>
            <person name="Yen C E."/>
        </authorList>
    </citation>
    <scope>NUCLEOTIDE SEQUENCE [LARGE SCALE GENOMIC DNA]</scope>
</reference>
<dbReference type="EMBL" id="LR899012">
    <property type="protein sequence ID" value="CAD7088181.1"/>
    <property type="molecule type" value="Genomic_DNA"/>
</dbReference>
<keyword evidence="6" id="KW-0675">Receptor</keyword>
<dbReference type="PANTHER" id="PTHR21143:SF131">
    <property type="entry name" value="GUSTATORY AND ODORANT RECEPTOR 63A-RELATED"/>
    <property type="match status" value="1"/>
</dbReference>
<feature type="transmembrane region" description="Helical" evidence="8">
    <location>
        <begin position="42"/>
        <end position="65"/>
    </location>
</feature>
<feature type="transmembrane region" description="Helical" evidence="8">
    <location>
        <begin position="77"/>
        <end position="102"/>
    </location>
</feature>
<evidence type="ECO:0000256" key="3">
    <source>
        <dbReference type="ARBA" id="ARBA00022692"/>
    </source>
</evidence>
<dbReference type="InParanoid" id="A0A7R8UX61"/>